<accession>D8RAP0</accession>
<dbReference type="GO" id="GO:0004032">
    <property type="term" value="F:aldose reductase (NADPH) activity"/>
    <property type="evidence" value="ECO:0000318"/>
    <property type="project" value="GO_Central"/>
</dbReference>
<reference evidence="7 8" key="1">
    <citation type="journal article" date="2011" name="Science">
        <title>The Selaginella genome identifies genetic changes associated with the evolution of vascular plants.</title>
        <authorList>
            <person name="Banks J.A."/>
            <person name="Nishiyama T."/>
            <person name="Hasebe M."/>
            <person name="Bowman J.L."/>
            <person name="Gribskov M."/>
            <person name="dePamphilis C."/>
            <person name="Albert V.A."/>
            <person name="Aono N."/>
            <person name="Aoyama T."/>
            <person name="Ambrose B.A."/>
            <person name="Ashton N.W."/>
            <person name="Axtell M.J."/>
            <person name="Barker E."/>
            <person name="Barker M.S."/>
            <person name="Bennetzen J.L."/>
            <person name="Bonawitz N.D."/>
            <person name="Chapple C."/>
            <person name="Cheng C."/>
            <person name="Correa L.G."/>
            <person name="Dacre M."/>
            <person name="DeBarry J."/>
            <person name="Dreyer I."/>
            <person name="Elias M."/>
            <person name="Engstrom E.M."/>
            <person name="Estelle M."/>
            <person name="Feng L."/>
            <person name="Finet C."/>
            <person name="Floyd S.K."/>
            <person name="Frommer W.B."/>
            <person name="Fujita T."/>
            <person name="Gramzow L."/>
            <person name="Gutensohn M."/>
            <person name="Harholt J."/>
            <person name="Hattori M."/>
            <person name="Heyl A."/>
            <person name="Hirai T."/>
            <person name="Hiwatashi Y."/>
            <person name="Ishikawa M."/>
            <person name="Iwata M."/>
            <person name="Karol K.G."/>
            <person name="Koehler B."/>
            <person name="Kolukisaoglu U."/>
            <person name="Kubo M."/>
            <person name="Kurata T."/>
            <person name="Lalonde S."/>
            <person name="Li K."/>
            <person name="Li Y."/>
            <person name="Litt A."/>
            <person name="Lyons E."/>
            <person name="Manning G."/>
            <person name="Maruyama T."/>
            <person name="Michael T.P."/>
            <person name="Mikami K."/>
            <person name="Miyazaki S."/>
            <person name="Morinaga S."/>
            <person name="Murata T."/>
            <person name="Mueller-Roeber B."/>
            <person name="Nelson D.R."/>
            <person name="Obara M."/>
            <person name="Oguri Y."/>
            <person name="Olmstead R.G."/>
            <person name="Onodera N."/>
            <person name="Petersen B.L."/>
            <person name="Pils B."/>
            <person name="Prigge M."/>
            <person name="Rensing S.A."/>
            <person name="Riano-Pachon D.M."/>
            <person name="Roberts A.W."/>
            <person name="Sato Y."/>
            <person name="Scheller H.V."/>
            <person name="Schulz B."/>
            <person name="Schulz C."/>
            <person name="Shakirov E.V."/>
            <person name="Shibagaki N."/>
            <person name="Shinohara N."/>
            <person name="Shippen D.E."/>
            <person name="Soerensen I."/>
            <person name="Sotooka R."/>
            <person name="Sugimoto N."/>
            <person name="Sugita M."/>
            <person name="Sumikawa N."/>
            <person name="Tanurdzic M."/>
            <person name="Theissen G."/>
            <person name="Ulvskov P."/>
            <person name="Wakazuki S."/>
            <person name="Weng J.K."/>
            <person name="Willats W.W."/>
            <person name="Wipf D."/>
            <person name="Wolf P.G."/>
            <person name="Yang L."/>
            <person name="Zimmer A.D."/>
            <person name="Zhu Q."/>
            <person name="Mitros T."/>
            <person name="Hellsten U."/>
            <person name="Loque D."/>
            <person name="Otillar R."/>
            <person name="Salamov A."/>
            <person name="Schmutz J."/>
            <person name="Shapiro H."/>
            <person name="Lindquist E."/>
            <person name="Lucas S."/>
            <person name="Rokhsar D."/>
            <person name="Grigoriev I.V."/>
        </authorList>
    </citation>
    <scope>NUCLEOTIDE SEQUENCE [LARGE SCALE GENOMIC DNA]</scope>
</reference>
<organism evidence="8">
    <name type="scientific">Selaginella moellendorffii</name>
    <name type="common">Spikemoss</name>
    <dbReference type="NCBI Taxonomy" id="88036"/>
    <lineage>
        <taxon>Eukaryota</taxon>
        <taxon>Viridiplantae</taxon>
        <taxon>Streptophyta</taxon>
        <taxon>Embryophyta</taxon>
        <taxon>Tracheophyta</taxon>
        <taxon>Lycopodiopsida</taxon>
        <taxon>Selaginellales</taxon>
        <taxon>Selaginellaceae</taxon>
        <taxon>Selaginella</taxon>
    </lineage>
</organism>
<feature type="active site" description="Proton donor" evidence="3">
    <location>
        <position position="56"/>
    </location>
</feature>
<dbReference type="InterPro" id="IPR023210">
    <property type="entry name" value="NADP_OxRdtase_dom"/>
</dbReference>
<dbReference type="PROSITE" id="PS00798">
    <property type="entry name" value="ALDOKETO_REDUCTASE_1"/>
    <property type="match status" value="1"/>
</dbReference>
<name>D8RAP0_SELML</name>
<evidence type="ECO:0000259" key="6">
    <source>
        <dbReference type="Pfam" id="PF00248"/>
    </source>
</evidence>
<dbReference type="PIRSF" id="PIRSF000097">
    <property type="entry name" value="AKR"/>
    <property type="match status" value="1"/>
</dbReference>
<feature type="site" description="Lowers pKa of active site Tyr" evidence="5">
    <location>
        <position position="85"/>
    </location>
</feature>
<dbReference type="SUPFAM" id="SSF51430">
    <property type="entry name" value="NAD(P)-linked oxidoreductase"/>
    <property type="match status" value="1"/>
</dbReference>
<dbReference type="Proteomes" id="UP000001514">
    <property type="component" value="Unassembled WGS sequence"/>
</dbReference>
<dbReference type="PANTHER" id="PTHR11732">
    <property type="entry name" value="ALDO/KETO REDUCTASE"/>
    <property type="match status" value="1"/>
</dbReference>
<dbReference type="FunFam" id="3.20.20.100:FF:000013">
    <property type="entry name" value="NADPH-dependent codeinone reductase 1-1"/>
    <property type="match status" value="1"/>
</dbReference>
<evidence type="ECO:0000256" key="4">
    <source>
        <dbReference type="PIRSR" id="PIRSR000097-2"/>
    </source>
</evidence>
<evidence type="ECO:0000256" key="1">
    <source>
        <dbReference type="ARBA" id="ARBA00007905"/>
    </source>
</evidence>
<proteinExistence type="inferred from homology"/>
<dbReference type="GO" id="GO:0005829">
    <property type="term" value="C:cytosol"/>
    <property type="evidence" value="ECO:0000318"/>
    <property type="project" value="GO_Central"/>
</dbReference>
<dbReference type="PROSITE" id="PS00062">
    <property type="entry name" value="ALDOKETO_REDUCTASE_2"/>
    <property type="match status" value="1"/>
</dbReference>
<gene>
    <name evidence="7" type="ORF">SELMODRAFT_231104</name>
</gene>
<dbReference type="eggNOG" id="KOG1577">
    <property type="taxonomic scope" value="Eukaryota"/>
</dbReference>
<feature type="binding site" evidence="4">
    <location>
        <position position="118"/>
    </location>
    <ligand>
        <name>substrate</name>
    </ligand>
</feature>
<dbReference type="EMBL" id="GL377575">
    <property type="protein sequence ID" value="EFJ30658.1"/>
    <property type="molecule type" value="Genomic_DNA"/>
</dbReference>
<keyword evidence="2" id="KW-0521">NADP</keyword>
<evidence type="ECO:0000313" key="8">
    <source>
        <dbReference type="Proteomes" id="UP000001514"/>
    </source>
</evidence>
<keyword evidence="8" id="KW-1185">Reference proteome</keyword>
<dbReference type="KEGG" id="smo:SELMODRAFT_231104"/>
<dbReference type="Gramene" id="EFJ30658">
    <property type="protein sequence ID" value="EFJ30658"/>
    <property type="gene ID" value="SELMODRAFT_231104"/>
</dbReference>
<dbReference type="HOGENOM" id="CLU_023205_0_0_1"/>
<evidence type="ECO:0000256" key="3">
    <source>
        <dbReference type="PIRSR" id="PIRSR000097-1"/>
    </source>
</evidence>
<dbReference type="AlphaFoldDB" id="D8RAP0"/>
<dbReference type="PROSITE" id="PS00063">
    <property type="entry name" value="ALDOKETO_REDUCTASE_3"/>
    <property type="match status" value="1"/>
</dbReference>
<evidence type="ECO:0000256" key="5">
    <source>
        <dbReference type="PIRSR" id="PIRSR000097-3"/>
    </source>
</evidence>
<dbReference type="InterPro" id="IPR036812">
    <property type="entry name" value="NAD(P)_OxRdtase_dom_sf"/>
</dbReference>
<feature type="domain" description="NADP-dependent oxidoreductase" evidence="6">
    <location>
        <begin position="22"/>
        <end position="291"/>
    </location>
</feature>
<dbReference type="PRINTS" id="PR00069">
    <property type="entry name" value="ALDKETRDTASE"/>
</dbReference>
<sequence>MPTQSKPLRYLLNSGDSIPALGLGSVGFAVPRNVITDAMLHAIKIGYRHIDTASSYGSEPAIGDALSRAFGSGIVKREEMFITSKLWCDDHDPEDVIPALQRSLKKLQLDHLDLYLMHFPVKLKKGTKLPPKEEEILPVDIQSTWREMEKCIGLGLAKSIGVSNFSIKKLTDLLSYATITPAVDQVEMHPVWQQRHLREFCSSKGIHVSAWSPLAAPGTYYGTTEVIQHPVINAIAFKLGKTPAQVALRWGVQNGASVLPKSFNPSRIEENFDVFGWDLSEQHMRDLQEISQRRTNTCWFFCNATNGPYKTLQDLWDDES</sequence>
<evidence type="ECO:0000256" key="2">
    <source>
        <dbReference type="ARBA" id="ARBA00022857"/>
    </source>
</evidence>
<dbReference type="Gene3D" id="3.20.20.100">
    <property type="entry name" value="NADP-dependent oxidoreductase domain"/>
    <property type="match status" value="1"/>
</dbReference>
<dbReference type="OMA" id="IRYCDFQ"/>
<dbReference type="InterPro" id="IPR020471">
    <property type="entry name" value="AKR"/>
</dbReference>
<protein>
    <recommendedName>
        <fullName evidence="6">NADP-dependent oxidoreductase domain-containing protein</fullName>
    </recommendedName>
</protein>
<dbReference type="InterPro" id="IPR018170">
    <property type="entry name" value="Aldo/ket_reductase_CS"/>
</dbReference>
<dbReference type="Pfam" id="PF00248">
    <property type="entry name" value="Aldo_ket_red"/>
    <property type="match status" value="1"/>
</dbReference>
<dbReference type="OrthoDB" id="416253at2759"/>
<dbReference type="InParanoid" id="D8RAP0"/>
<comment type="similarity">
    <text evidence="1">Belongs to the aldo/keto reductase family.</text>
</comment>
<evidence type="ECO:0000313" key="7">
    <source>
        <dbReference type="EMBL" id="EFJ30658.1"/>
    </source>
</evidence>